<name>A0ABM1YVJ2_AEDAL</name>
<feature type="compositionally biased region" description="Basic residues" evidence="1">
    <location>
        <begin position="190"/>
        <end position="202"/>
    </location>
</feature>
<keyword evidence="3" id="KW-1185">Reference proteome</keyword>
<feature type="compositionally biased region" description="Basic and acidic residues" evidence="1">
    <location>
        <begin position="133"/>
        <end position="142"/>
    </location>
</feature>
<organism evidence="2 3">
    <name type="scientific">Aedes albopictus</name>
    <name type="common">Asian tiger mosquito</name>
    <name type="synonym">Stegomyia albopicta</name>
    <dbReference type="NCBI Taxonomy" id="7160"/>
    <lineage>
        <taxon>Eukaryota</taxon>
        <taxon>Metazoa</taxon>
        <taxon>Ecdysozoa</taxon>
        <taxon>Arthropoda</taxon>
        <taxon>Hexapoda</taxon>
        <taxon>Insecta</taxon>
        <taxon>Pterygota</taxon>
        <taxon>Neoptera</taxon>
        <taxon>Endopterygota</taxon>
        <taxon>Diptera</taxon>
        <taxon>Nematocera</taxon>
        <taxon>Culicoidea</taxon>
        <taxon>Culicidae</taxon>
        <taxon>Culicinae</taxon>
        <taxon>Aedini</taxon>
        <taxon>Aedes</taxon>
        <taxon>Stegomyia</taxon>
    </lineage>
</organism>
<feature type="compositionally biased region" description="Basic and acidic residues" evidence="1">
    <location>
        <begin position="104"/>
        <end position="125"/>
    </location>
</feature>
<evidence type="ECO:0000313" key="2">
    <source>
        <dbReference type="EnsemblMetazoa" id="AALFPA23_012514.P17947"/>
    </source>
</evidence>
<dbReference type="RefSeq" id="XP_062704710.1">
    <property type="nucleotide sequence ID" value="XM_062848726.1"/>
</dbReference>
<protein>
    <submittedName>
        <fullName evidence="2">Uncharacterized protein</fullName>
    </submittedName>
</protein>
<reference evidence="3" key="1">
    <citation type="journal article" date="2015" name="Proc. Natl. Acad. Sci. U.S.A.">
        <title>Genome sequence of the Asian Tiger mosquito, Aedes albopictus, reveals insights into its biology, genetics, and evolution.</title>
        <authorList>
            <person name="Chen X.G."/>
            <person name="Jiang X."/>
            <person name="Gu J."/>
            <person name="Xu M."/>
            <person name="Wu Y."/>
            <person name="Deng Y."/>
            <person name="Zhang C."/>
            <person name="Bonizzoni M."/>
            <person name="Dermauw W."/>
            <person name="Vontas J."/>
            <person name="Armbruster P."/>
            <person name="Huang X."/>
            <person name="Yang Y."/>
            <person name="Zhang H."/>
            <person name="He W."/>
            <person name="Peng H."/>
            <person name="Liu Y."/>
            <person name="Wu K."/>
            <person name="Chen J."/>
            <person name="Lirakis M."/>
            <person name="Topalis P."/>
            <person name="Van Leeuwen T."/>
            <person name="Hall A.B."/>
            <person name="Jiang X."/>
            <person name="Thorpe C."/>
            <person name="Mueller R.L."/>
            <person name="Sun C."/>
            <person name="Waterhouse R.M."/>
            <person name="Yan G."/>
            <person name="Tu Z.J."/>
            <person name="Fang X."/>
            <person name="James A.A."/>
        </authorList>
    </citation>
    <scope>NUCLEOTIDE SEQUENCE [LARGE SCALE GENOMIC DNA]</scope>
    <source>
        <strain evidence="3">Foshan</strain>
    </source>
</reference>
<dbReference type="Proteomes" id="UP000069940">
    <property type="component" value="Unassembled WGS sequence"/>
</dbReference>
<dbReference type="EnsemblMetazoa" id="AALFPA23_012514.R17947">
    <property type="protein sequence ID" value="AALFPA23_012514.P17947"/>
    <property type="gene ID" value="AALFPA23_012514"/>
</dbReference>
<sequence>MYQSCRDVSLRDSEKALVPKKEHDHMGKELMNSHGRKSKSSSLSSKSSKKKSVSSELEAQKRKSSSDEHQNNKLALNGNLKQEVKRSSLTSSGNTEEYVSSTSTEEKISRESSKEEKTSEKKRSSESSSITKEFSKPSHLEKLSSSSEQSRKTKSSSNGSSKILEKLKKDLANSFIYETKTSPPSAPTTRGRHTPRTARHSTLRSSSLPPPKAPANGRRPKQIRTRWAFVKVNEFDDGAKTYDVLRTDLQVVDVERLKDSLGGTIAAADLPPEAPTEIVFVALPDGSSLCYRGKHIKR</sequence>
<evidence type="ECO:0000256" key="1">
    <source>
        <dbReference type="SAM" id="MobiDB-lite"/>
    </source>
</evidence>
<accession>A0ABM1YVJ2</accession>
<evidence type="ECO:0000313" key="3">
    <source>
        <dbReference type="Proteomes" id="UP000069940"/>
    </source>
</evidence>
<feature type="region of interest" description="Disordered" evidence="1">
    <location>
        <begin position="1"/>
        <end position="220"/>
    </location>
</feature>
<dbReference type="GeneID" id="115255388"/>
<feature type="compositionally biased region" description="Basic and acidic residues" evidence="1">
    <location>
        <begin position="8"/>
        <end position="28"/>
    </location>
</feature>
<feature type="compositionally biased region" description="Basic and acidic residues" evidence="1">
    <location>
        <begin position="58"/>
        <end position="71"/>
    </location>
</feature>
<reference evidence="2" key="2">
    <citation type="submission" date="2025-05" db="UniProtKB">
        <authorList>
            <consortium name="EnsemblMetazoa"/>
        </authorList>
    </citation>
    <scope>IDENTIFICATION</scope>
    <source>
        <strain evidence="2">Foshan</strain>
    </source>
</reference>
<proteinExistence type="predicted"/>